<protein>
    <submittedName>
        <fullName evidence="1">Uncharacterized protein</fullName>
    </submittedName>
</protein>
<keyword evidence="2" id="KW-1185">Reference proteome</keyword>
<reference evidence="1" key="1">
    <citation type="journal article" date="2020" name="Stud. Mycol.">
        <title>101 Dothideomycetes genomes: a test case for predicting lifestyles and emergence of pathogens.</title>
        <authorList>
            <person name="Haridas S."/>
            <person name="Albert R."/>
            <person name="Binder M."/>
            <person name="Bloem J."/>
            <person name="Labutti K."/>
            <person name="Salamov A."/>
            <person name="Andreopoulos B."/>
            <person name="Baker S."/>
            <person name="Barry K."/>
            <person name="Bills G."/>
            <person name="Bluhm B."/>
            <person name="Cannon C."/>
            <person name="Castanera R."/>
            <person name="Culley D."/>
            <person name="Daum C."/>
            <person name="Ezra D."/>
            <person name="Gonzalez J."/>
            <person name="Henrissat B."/>
            <person name="Kuo A."/>
            <person name="Liang C."/>
            <person name="Lipzen A."/>
            <person name="Lutzoni F."/>
            <person name="Magnuson J."/>
            <person name="Mondo S."/>
            <person name="Nolan M."/>
            <person name="Ohm R."/>
            <person name="Pangilinan J."/>
            <person name="Park H.-J."/>
            <person name="Ramirez L."/>
            <person name="Alfaro M."/>
            <person name="Sun H."/>
            <person name="Tritt A."/>
            <person name="Yoshinaga Y."/>
            <person name="Zwiers L.-H."/>
            <person name="Turgeon B."/>
            <person name="Goodwin S."/>
            <person name="Spatafora J."/>
            <person name="Crous P."/>
            <person name="Grigoriev I."/>
        </authorList>
    </citation>
    <scope>NUCLEOTIDE SEQUENCE</scope>
    <source>
        <strain evidence="1">CBS 122368</strain>
    </source>
</reference>
<accession>A0A6A6I7F1</accession>
<name>A0A6A6I7F1_9PLEO</name>
<gene>
    <name evidence="1" type="ORF">BU26DRAFT_521422</name>
</gene>
<dbReference type="Proteomes" id="UP000800094">
    <property type="component" value="Unassembled WGS sequence"/>
</dbReference>
<dbReference type="GeneID" id="54582856"/>
<evidence type="ECO:0000313" key="1">
    <source>
        <dbReference type="EMBL" id="KAF2245882.1"/>
    </source>
</evidence>
<dbReference type="RefSeq" id="XP_033680886.1">
    <property type="nucleotide sequence ID" value="XM_033829526.1"/>
</dbReference>
<evidence type="ECO:0000313" key="2">
    <source>
        <dbReference type="Proteomes" id="UP000800094"/>
    </source>
</evidence>
<proteinExistence type="predicted"/>
<dbReference type="AlphaFoldDB" id="A0A6A6I7F1"/>
<dbReference type="OrthoDB" id="3800750at2759"/>
<dbReference type="EMBL" id="ML987199">
    <property type="protein sequence ID" value="KAF2245882.1"/>
    <property type="molecule type" value="Genomic_DNA"/>
</dbReference>
<sequence>MECSGPLRHCSPLGPSSRAHVRMFVSNSSFRDLLYSIRGSFAPSQLPTKRYSSPRCFCKRIKNLWDTSNLECTSYIRLLVGDWSFSSIPEPHTRSRRPSNFATLRVHLFASADYPRFTMDTLTETDFRWIAATHGQIWAMKNDLETLDFSNGLGYLTQQLKTRDNIQRFLAWYFQQQEEELRQARATSRDRRTVPPADIFMLTIHATDYTKESQIRLLEEHLLQSRDSELPFIGLGSHRGYIYRLEPCVYALEPIKDRELLIPDSKEWDAAWCSFILGINLNVEPAMSNRAKPASRRKRSFPDSVREASNKYNVLKGNDATGFVFCVLGNIQHVPPEHWHPKQTNWKNMPWRDSRFALTVKLNEDGSVGGVYALYKFWSFDGDSKTDKERDCDRADWHPFPSLPERLIAGARLGGSITDLRYGKELEFDEIIDTEREIVLAVKDEANNAIIRQTLLEEDPKEEWQDWVVMDD</sequence>
<organism evidence="1 2">
    <name type="scientific">Trematosphaeria pertusa</name>
    <dbReference type="NCBI Taxonomy" id="390896"/>
    <lineage>
        <taxon>Eukaryota</taxon>
        <taxon>Fungi</taxon>
        <taxon>Dikarya</taxon>
        <taxon>Ascomycota</taxon>
        <taxon>Pezizomycotina</taxon>
        <taxon>Dothideomycetes</taxon>
        <taxon>Pleosporomycetidae</taxon>
        <taxon>Pleosporales</taxon>
        <taxon>Massarineae</taxon>
        <taxon>Trematosphaeriaceae</taxon>
        <taxon>Trematosphaeria</taxon>
    </lineage>
</organism>